<evidence type="ECO:0000313" key="1">
    <source>
        <dbReference type="EMBL" id="PZL76953.1"/>
    </source>
</evidence>
<reference evidence="1 2" key="1">
    <citation type="submission" date="2017-11" db="EMBL/GenBank/DDBJ databases">
        <title>Draft genome sequence of Enterococcus plantarum TRW2 strain isolated from lettuce.</title>
        <authorList>
            <person name="Kim E.B."/>
            <person name="Marco M.L."/>
            <person name="Williams T.R."/>
            <person name="You I.H."/>
        </authorList>
    </citation>
    <scope>NUCLEOTIDE SEQUENCE [LARGE SCALE GENOMIC DNA]</scope>
    <source>
        <strain evidence="1 2">TRW2</strain>
    </source>
</reference>
<dbReference type="EMBL" id="PIEU01000022">
    <property type="protein sequence ID" value="PZL76953.1"/>
    <property type="molecule type" value="Genomic_DNA"/>
</dbReference>
<name>A0A2W4A7E8_9ENTE</name>
<dbReference type="RefSeq" id="WP_111247030.1">
    <property type="nucleotide sequence ID" value="NZ_PIEU01000022.1"/>
</dbReference>
<gene>
    <name evidence="1" type="ORF">CI088_02090</name>
</gene>
<dbReference type="Pfam" id="PF16934">
    <property type="entry name" value="Mersacidin"/>
    <property type="match status" value="1"/>
</dbReference>
<dbReference type="InterPro" id="IPR027632">
    <property type="entry name" value="Lant_2_A2"/>
</dbReference>
<proteinExistence type="predicted"/>
<keyword evidence="2" id="KW-1185">Reference proteome</keyword>
<evidence type="ECO:0000313" key="2">
    <source>
        <dbReference type="Proteomes" id="UP000249828"/>
    </source>
</evidence>
<comment type="caution">
    <text evidence="1">The sequence shown here is derived from an EMBL/GenBank/DDBJ whole genome shotgun (WGS) entry which is preliminary data.</text>
</comment>
<protein>
    <submittedName>
        <fullName evidence="1">Type 2 lantibiotic</fullName>
    </submittedName>
</protein>
<dbReference type="AlphaFoldDB" id="A0A2W4A7E8"/>
<dbReference type="Proteomes" id="UP000249828">
    <property type="component" value="Unassembled WGS sequence"/>
</dbReference>
<sequence length="70" mass="7241">MSNMDMQKVVGETFEDLSIAEMTMVQGSGDVNGEFTTSPACLYSVMVTLKTSSVPCAGASVGAVVSIARC</sequence>
<accession>A0A2W4A7E8</accession>
<dbReference type="GO" id="GO:0050830">
    <property type="term" value="P:defense response to Gram-positive bacterium"/>
    <property type="evidence" value="ECO:0007669"/>
    <property type="project" value="InterPro"/>
</dbReference>
<organism evidence="1 2">
    <name type="scientific">Enterococcus plantarum</name>
    <dbReference type="NCBI Taxonomy" id="1077675"/>
    <lineage>
        <taxon>Bacteria</taxon>
        <taxon>Bacillati</taxon>
        <taxon>Bacillota</taxon>
        <taxon>Bacilli</taxon>
        <taxon>Lactobacillales</taxon>
        <taxon>Enterococcaceae</taxon>
        <taxon>Enterococcus</taxon>
    </lineage>
</organism>
<dbReference type="NCBIfam" id="TIGR03893">
    <property type="entry name" value="lant_SP_1948"/>
    <property type="match status" value="1"/>
</dbReference>